<proteinExistence type="predicted"/>
<evidence type="ECO:0000313" key="2">
    <source>
        <dbReference type="Proteomes" id="UP000198925"/>
    </source>
</evidence>
<dbReference type="AlphaFoldDB" id="A0A1G6XWD9"/>
<keyword evidence="2" id="KW-1185">Reference proteome</keyword>
<dbReference type="RefSeq" id="WP_090569009.1">
    <property type="nucleotide sequence ID" value="NZ_FMXZ01000017.1"/>
</dbReference>
<accession>A0A1G6XWD9</accession>
<gene>
    <name evidence="1" type="ORF">SAMN04487779_101312</name>
</gene>
<sequence length="135" mass="14494">MPDPTGKALGESREIRGASLRDCGIEADGARIRLGLLDAAGLPADVTLPAECLAQLVMTLPALAAEALRRRYRDPSLRLVYPLGDWRLEATPDGARRILTLSTEDGFAVSFVLPPERLAAMADAATQRPAPLRPH</sequence>
<name>A0A1G6XWD9_9PROT</name>
<dbReference type="EMBL" id="FMZX01000013">
    <property type="protein sequence ID" value="SDD82489.1"/>
    <property type="molecule type" value="Genomic_DNA"/>
</dbReference>
<organism evidence="1 2">
    <name type="scientific">Belnapia rosea</name>
    <dbReference type="NCBI Taxonomy" id="938405"/>
    <lineage>
        <taxon>Bacteria</taxon>
        <taxon>Pseudomonadati</taxon>
        <taxon>Pseudomonadota</taxon>
        <taxon>Alphaproteobacteria</taxon>
        <taxon>Acetobacterales</taxon>
        <taxon>Roseomonadaceae</taxon>
        <taxon>Belnapia</taxon>
    </lineage>
</organism>
<evidence type="ECO:0000313" key="1">
    <source>
        <dbReference type="EMBL" id="SDD82489.1"/>
    </source>
</evidence>
<dbReference type="STRING" id="938405.SAMN02927895_04592"/>
<reference evidence="1 2" key="1">
    <citation type="submission" date="2016-10" db="EMBL/GenBank/DDBJ databases">
        <authorList>
            <person name="de Groot N.N."/>
        </authorList>
    </citation>
    <scope>NUCLEOTIDE SEQUENCE [LARGE SCALE GENOMIC DNA]</scope>
    <source>
        <strain evidence="1 2">CPCC 100156</strain>
    </source>
</reference>
<dbReference type="Proteomes" id="UP000198925">
    <property type="component" value="Unassembled WGS sequence"/>
</dbReference>
<protein>
    <submittedName>
        <fullName evidence="1">Uncharacterized protein</fullName>
    </submittedName>
</protein>
<dbReference type="OrthoDB" id="7376545at2"/>